<dbReference type="GO" id="GO:0006935">
    <property type="term" value="P:chemotaxis"/>
    <property type="evidence" value="ECO:0007669"/>
    <property type="project" value="UniProtKB-KW"/>
</dbReference>
<keyword evidence="8" id="KW-0472">Membrane</keyword>
<sequence length="320" mass="36190">MITLGPELSSKILKNLPEPMIEEVTYEITNIGRVDVNSQQKVLEEFFQLYEAKEYIMNGGIKYAREMLEKALGPQKASDIIKKLMANSKIRPFSMIRKTDPKQLVSFIRNEHPQTIALILSHLEPDQASVVLGGLPEESQTEIARRVAVMERTSPEVIKEIEGVLEKKLASLVQQDFTVAGGIATLVEILNRVDRGTEKVILEDLEAQDHELADEIRKRMFVFEDIINLDDVSIRRVLREIDVKDLTLALKGSSDEVADRIFRNLSKRAGEMLKEDLDFMGPVRLRDVEEAQQRVVKSIRQLDEAGEIIISRGGEDAVVV</sequence>
<dbReference type="PANTHER" id="PTHR30534:SF0">
    <property type="entry name" value="FLAGELLAR MOTOR SWITCH PROTEIN FLIG"/>
    <property type="match status" value="1"/>
</dbReference>
<dbReference type="PIRSF" id="PIRSF003161">
    <property type="entry name" value="FliG"/>
    <property type="match status" value="1"/>
</dbReference>
<name>A0AAU0UTK8_9FIRM</name>
<keyword evidence="6" id="KW-0145">Chemotaxis</keyword>
<evidence type="ECO:0000256" key="1">
    <source>
        <dbReference type="ARBA" id="ARBA00004117"/>
    </source>
</evidence>
<evidence type="ECO:0000313" key="13">
    <source>
        <dbReference type="EMBL" id="WRO23618.1"/>
    </source>
</evidence>
<dbReference type="Proteomes" id="UP001329915">
    <property type="component" value="Chromosome"/>
</dbReference>
<dbReference type="RefSeq" id="WP_366924975.1">
    <property type="nucleotide sequence ID" value="NZ_CP121694.1"/>
</dbReference>
<evidence type="ECO:0000256" key="7">
    <source>
        <dbReference type="ARBA" id="ARBA00022779"/>
    </source>
</evidence>
<dbReference type="EMBL" id="CP121694">
    <property type="protein sequence ID" value="WRO23618.1"/>
    <property type="molecule type" value="Genomic_DNA"/>
</dbReference>
<protein>
    <recommendedName>
        <fullName evidence="4">Flagellar motor switch protein FliG</fullName>
    </recommendedName>
</protein>
<evidence type="ECO:0000256" key="9">
    <source>
        <dbReference type="ARBA" id="ARBA00023143"/>
    </source>
</evidence>
<evidence type="ECO:0000256" key="5">
    <source>
        <dbReference type="ARBA" id="ARBA00022475"/>
    </source>
</evidence>
<evidence type="ECO:0000256" key="3">
    <source>
        <dbReference type="ARBA" id="ARBA00010299"/>
    </source>
</evidence>
<dbReference type="GO" id="GO:0003774">
    <property type="term" value="F:cytoskeletal motor activity"/>
    <property type="evidence" value="ECO:0007669"/>
    <property type="project" value="InterPro"/>
</dbReference>
<evidence type="ECO:0000256" key="6">
    <source>
        <dbReference type="ARBA" id="ARBA00022500"/>
    </source>
</evidence>
<accession>A0AAU0UTK8</accession>
<dbReference type="Pfam" id="PF01706">
    <property type="entry name" value="FliG_C"/>
    <property type="match status" value="1"/>
</dbReference>
<dbReference type="InterPro" id="IPR000090">
    <property type="entry name" value="Flg_Motor_Flig"/>
</dbReference>
<evidence type="ECO:0000259" key="11">
    <source>
        <dbReference type="Pfam" id="PF14841"/>
    </source>
</evidence>
<dbReference type="AlphaFoldDB" id="A0AAU0UTK8"/>
<comment type="subcellular location">
    <subcellularLocation>
        <location evidence="1">Bacterial flagellum basal body</location>
    </subcellularLocation>
    <subcellularLocation>
        <location evidence="2">Cell membrane</location>
        <topology evidence="2">Peripheral membrane protein</topology>
        <orientation evidence="2">Cytoplasmic side</orientation>
    </subcellularLocation>
</comment>
<dbReference type="InterPro" id="IPR028263">
    <property type="entry name" value="FliG_N"/>
</dbReference>
<keyword evidence="13" id="KW-0966">Cell projection</keyword>
<dbReference type="PANTHER" id="PTHR30534">
    <property type="entry name" value="FLAGELLAR MOTOR SWITCH PROTEIN FLIG"/>
    <property type="match status" value="1"/>
</dbReference>
<gene>
    <name evidence="13" type="primary">fliG</name>
    <name evidence="13" type="ORF">MFMK1_003481</name>
</gene>
<evidence type="ECO:0000259" key="10">
    <source>
        <dbReference type="Pfam" id="PF01706"/>
    </source>
</evidence>
<feature type="domain" description="Flagellar motor switch protein FliG C-terminal" evidence="10">
    <location>
        <begin position="203"/>
        <end position="310"/>
    </location>
</feature>
<dbReference type="KEGG" id="dbc:MFMK1_003481"/>
<dbReference type="InterPro" id="IPR023087">
    <property type="entry name" value="Flg_Motor_Flig_C"/>
</dbReference>
<dbReference type="GO" id="GO:0071973">
    <property type="term" value="P:bacterial-type flagellum-dependent cell motility"/>
    <property type="evidence" value="ECO:0007669"/>
    <property type="project" value="InterPro"/>
</dbReference>
<feature type="domain" description="Flagellar motor switch protein FliG middle" evidence="11">
    <location>
        <begin position="101"/>
        <end position="175"/>
    </location>
</feature>
<dbReference type="Pfam" id="PF14842">
    <property type="entry name" value="FliG_N"/>
    <property type="match status" value="1"/>
</dbReference>
<keyword evidence="13" id="KW-0282">Flagellum</keyword>
<evidence type="ECO:0000259" key="12">
    <source>
        <dbReference type="Pfam" id="PF14842"/>
    </source>
</evidence>
<feature type="domain" description="Flagellar motor switch protein FliG N-terminal" evidence="12">
    <location>
        <begin position="1"/>
        <end position="93"/>
    </location>
</feature>
<dbReference type="InterPro" id="IPR032779">
    <property type="entry name" value="FliG_M"/>
</dbReference>
<evidence type="ECO:0000256" key="4">
    <source>
        <dbReference type="ARBA" id="ARBA00021870"/>
    </source>
</evidence>
<keyword evidence="14" id="KW-1185">Reference proteome</keyword>
<evidence type="ECO:0000313" key="14">
    <source>
        <dbReference type="Proteomes" id="UP001329915"/>
    </source>
</evidence>
<comment type="similarity">
    <text evidence="3">Belongs to the FliG family.</text>
</comment>
<dbReference type="SUPFAM" id="SSF48029">
    <property type="entry name" value="FliG"/>
    <property type="match status" value="2"/>
</dbReference>
<evidence type="ECO:0000256" key="8">
    <source>
        <dbReference type="ARBA" id="ARBA00023136"/>
    </source>
</evidence>
<dbReference type="FunFam" id="1.10.220.30:FF:000001">
    <property type="entry name" value="Flagellar motor switch protein FliG"/>
    <property type="match status" value="1"/>
</dbReference>
<reference evidence="13 14" key="1">
    <citation type="submission" date="2023-04" db="EMBL/GenBank/DDBJ databases">
        <authorList>
            <person name="Hsu D."/>
        </authorList>
    </citation>
    <scope>NUCLEOTIDE SEQUENCE [LARGE SCALE GENOMIC DNA]</scope>
    <source>
        <strain evidence="13 14">MK1</strain>
    </source>
</reference>
<keyword evidence="5" id="KW-1003">Cell membrane</keyword>
<dbReference type="NCBIfam" id="TIGR00207">
    <property type="entry name" value="fliG"/>
    <property type="match status" value="1"/>
</dbReference>
<proteinExistence type="inferred from homology"/>
<dbReference type="InterPro" id="IPR011002">
    <property type="entry name" value="FliG_a-hlx"/>
</dbReference>
<dbReference type="Gene3D" id="1.10.220.30">
    <property type="match status" value="3"/>
</dbReference>
<evidence type="ECO:0000256" key="2">
    <source>
        <dbReference type="ARBA" id="ARBA00004413"/>
    </source>
</evidence>
<dbReference type="GO" id="GO:0005886">
    <property type="term" value="C:plasma membrane"/>
    <property type="evidence" value="ECO:0007669"/>
    <property type="project" value="UniProtKB-SubCell"/>
</dbReference>
<keyword evidence="13" id="KW-0969">Cilium</keyword>
<keyword evidence="9" id="KW-0975">Bacterial flagellum</keyword>
<dbReference type="Pfam" id="PF14841">
    <property type="entry name" value="FliG_M"/>
    <property type="match status" value="1"/>
</dbReference>
<organism evidence="13 14">
    <name type="scientific">Metallumcola ferriviriculae</name>
    <dbReference type="NCBI Taxonomy" id="3039180"/>
    <lineage>
        <taxon>Bacteria</taxon>
        <taxon>Bacillati</taxon>
        <taxon>Bacillota</taxon>
        <taxon>Clostridia</taxon>
        <taxon>Neomoorellales</taxon>
        <taxon>Desulfitibacteraceae</taxon>
        <taxon>Metallumcola</taxon>
    </lineage>
</organism>
<dbReference type="PRINTS" id="PR00954">
    <property type="entry name" value="FLGMOTORFLIG"/>
</dbReference>
<dbReference type="GO" id="GO:0009425">
    <property type="term" value="C:bacterial-type flagellum basal body"/>
    <property type="evidence" value="ECO:0007669"/>
    <property type="project" value="UniProtKB-SubCell"/>
</dbReference>
<keyword evidence="7" id="KW-0283">Flagellar rotation</keyword>